<organism evidence="2 3">
    <name type="scientific">Meloidogyne enterolobii</name>
    <name type="common">Root-knot nematode worm</name>
    <name type="synonym">Meloidogyne mayaguensis</name>
    <dbReference type="NCBI Taxonomy" id="390850"/>
    <lineage>
        <taxon>Eukaryota</taxon>
        <taxon>Metazoa</taxon>
        <taxon>Ecdysozoa</taxon>
        <taxon>Nematoda</taxon>
        <taxon>Chromadorea</taxon>
        <taxon>Rhabditida</taxon>
        <taxon>Tylenchina</taxon>
        <taxon>Tylenchomorpha</taxon>
        <taxon>Tylenchoidea</taxon>
        <taxon>Meloidogynidae</taxon>
        <taxon>Meloidogyninae</taxon>
        <taxon>Meloidogyne</taxon>
    </lineage>
</organism>
<dbReference type="AlphaFoldDB" id="A0A6V7X338"/>
<comment type="caution">
    <text evidence="2">The sequence shown here is derived from an EMBL/GenBank/DDBJ whole genome shotgun (WGS) entry which is preliminary data.</text>
</comment>
<dbReference type="EMBL" id="CAJEWN010001026">
    <property type="protein sequence ID" value="CAD2193397.1"/>
    <property type="molecule type" value="Genomic_DNA"/>
</dbReference>
<proteinExistence type="predicted"/>
<gene>
    <name evidence="2" type="ORF">MENT_LOCUS46342</name>
</gene>
<evidence type="ECO:0000313" key="3">
    <source>
        <dbReference type="Proteomes" id="UP000580250"/>
    </source>
</evidence>
<evidence type="ECO:0000256" key="1">
    <source>
        <dbReference type="SAM" id="SignalP"/>
    </source>
</evidence>
<name>A0A6V7X338_MELEN</name>
<keyword evidence="1" id="KW-0732">Signal</keyword>
<feature type="chain" id="PRO_5027839144" evidence="1">
    <location>
        <begin position="26"/>
        <end position="163"/>
    </location>
</feature>
<dbReference type="Proteomes" id="UP000580250">
    <property type="component" value="Unassembled WGS sequence"/>
</dbReference>
<protein>
    <submittedName>
        <fullName evidence="2">Uncharacterized protein</fullName>
    </submittedName>
</protein>
<feature type="signal peptide" evidence="1">
    <location>
        <begin position="1"/>
        <end position="25"/>
    </location>
</feature>
<sequence>MREKAKFLLIFALILASNFSVGVVANGFDKEGVLKEDRIERLQEIAEIDDSTGMPRGCEYPTDPIQFKEYEYLKEKEQYKNLFKTFKKAFEGLVNKVIEFAQQNLLNIKLNPDQAEVIANELKEYDKTVEKSQTKMKMQEVKELDKLSVLVLLAFLKREQKQK</sequence>
<reference evidence="2 3" key="1">
    <citation type="submission" date="2020-08" db="EMBL/GenBank/DDBJ databases">
        <authorList>
            <person name="Koutsovoulos G."/>
            <person name="Danchin GJ E."/>
        </authorList>
    </citation>
    <scope>NUCLEOTIDE SEQUENCE [LARGE SCALE GENOMIC DNA]</scope>
</reference>
<accession>A0A6V7X338</accession>
<evidence type="ECO:0000313" key="2">
    <source>
        <dbReference type="EMBL" id="CAD2193397.1"/>
    </source>
</evidence>